<sequence>MYITMLGTGSAFAKRYNNNNALIESGNYRLLVDCGITLPKALHDHGVTFAEIDAVLISHIHADHVGGLEELAFQMMFKYGRKPRLFIEESLAQPLWEHTLRGGLVQGELNALDHFFEVRPLTHGQTYELAPGLHVKLIKTEHIPGKDSYSFLFNETFFYTADMVFNGELLTNLVQAGVTTVYHDCQLESPGVVHACLDELLTLPREIQDHIYLMHYGDALEDYRGKTGAMRIVEQGEKHKL</sequence>
<evidence type="ECO:0000259" key="4">
    <source>
        <dbReference type="SMART" id="SM00849"/>
    </source>
</evidence>
<evidence type="ECO:0000256" key="2">
    <source>
        <dbReference type="ARBA" id="ARBA00034301"/>
    </source>
</evidence>
<keyword evidence="6" id="KW-1185">Reference proteome</keyword>
<evidence type="ECO:0000313" key="6">
    <source>
        <dbReference type="Proteomes" id="UP000245202"/>
    </source>
</evidence>
<dbReference type="PANTHER" id="PTHR42663:SF6">
    <property type="entry name" value="HYDROLASE C777.06C-RELATED"/>
    <property type="match status" value="1"/>
</dbReference>
<gene>
    <name evidence="5" type="ORF">PAT3040_00728</name>
</gene>
<dbReference type="RefSeq" id="WP_108991549.1">
    <property type="nucleotide sequence ID" value="NZ_BDQX01000036.1"/>
</dbReference>
<dbReference type="PANTHER" id="PTHR42663">
    <property type="entry name" value="HYDROLASE C777.06C-RELATED-RELATED"/>
    <property type="match status" value="1"/>
</dbReference>
<comment type="caution">
    <text evidence="5">The sequence shown here is derived from an EMBL/GenBank/DDBJ whole genome shotgun (WGS) entry which is preliminary data.</text>
</comment>
<dbReference type="InterPro" id="IPR001279">
    <property type="entry name" value="Metallo-B-lactamas"/>
</dbReference>
<dbReference type="AlphaFoldDB" id="A0A2R5ER17"/>
<evidence type="ECO:0000256" key="3">
    <source>
        <dbReference type="ARBA" id="ARBA00048505"/>
    </source>
</evidence>
<evidence type="ECO:0000313" key="5">
    <source>
        <dbReference type="EMBL" id="GBG06213.1"/>
    </source>
</evidence>
<protein>
    <submittedName>
        <fullName evidence="5">MBL fold metallo-hydrolase</fullName>
    </submittedName>
</protein>
<dbReference type="Pfam" id="PF23023">
    <property type="entry name" value="Anti-Pycsar_Apyc1"/>
    <property type="match status" value="1"/>
</dbReference>
<dbReference type="GO" id="GO:0016787">
    <property type="term" value="F:hydrolase activity"/>
    <property type="evidence" value="ECO:0007669"/>
    <property type="project" value="UniProtKB-KW"/>
</dbReference>
<dbReference type="EMBL" id="BDQX01000036">
    <property type="protein sequence ID" value="GBG06213.1"/>
    <property type="molecule type" value="Genomic_DNA"/>
</dbReference>
<organism evidence="5 6">
    <name type="scientific">Paenibacillus agaridevorans</name>
    <dbReference type="NCBI Taxonomy" id="171404"/>
    <lineage>
        <taxon>Bacteria</taxon>
        <taxon>Bacillati</taxon>
        <taxon>Bacillota</taxon>
        <taxon>Bacilli</taxon>
        <taxon>Bacillales</taxon>
        <taxon>Paenibacillaceae</taxon>
        <taxon>Paenibacillus</taxon>
    </lineage>
</organism>
<dbReference type="SUPFAM" id="SSF56281">
    <property type="entry name" value="Metallo-hydrolase/oxidoreductase"/>
    <property type="match status" value="1"/>
</dbReference>
<dbReference type="Proteomes" id="UP000245202">
    <property type="component" value="Unassembled WGS sequence"/>
</dbReference>
<dbReference type="GO" id="GO:0046872">
    <property type="term" value="F:metal ion binding"/>
    <property type="evidence" value="ECO:0007669"/>
    <property type="project" value="UniProtKB-KW"/>
</dbReference>
<accession>A0A2R5ER17</accession>
<dbReference type="SMART" id="SM00849">
    <property type="entry name" value="Lactamase_B"/>
    <property type="match status" value="1"/>
</dbReference>
<reference evidence="5 6" key="1">
    <citation type="submission" date="2017-08" db="EMBL/GenBank/DDBJ databases">
        <title>Substantial Increase in Enzyme Production by Combined Drug-Resistance Mutations in Paenibacillus agaridevorans.</title>
        <authorList>
            <person name="Tanaka Y."/>
            <person name="Funane K."/>
            <person name="Hosaka T."/>
            <person name="Shiwa Y."/>
            <person name="Fujita N."/>
            <person name="Miyazaki T."/>
            <person name="Yoshikawa H."/>
            <person name="Murakami K."/>
            <person name="Kasahara K."/>
            <person name="Inaoka T."/>
            <person name="Hiraga Y."/>
            <person name="Ochi K."/>
        </authorList>
    </citation>
    <scope>NUCLEOTIDE SEQUENCE [LARGE SCALE GENOMIC DNA]</scope>
    <source>
        <strain evidence="5 6">T-3040</strain>
    </source>
</reference>
<dbReference type="Gene3D" id="3.60.15.10">
    <property type="entry name" value="Ribonuclease Z/Hydroxyacylglutathione hydrolase-like"/>
    <property type="match status" value="1"/>
</dbReference>
<keyword evidence="5" id="KW-0378">Hydrolase</keyword>
<comment type="function">
    <text evidence="2">Counteracts the endogenous Pycsar antiviral defense system. Phosphodiesterase that enables metal-dependent hydrolysis of host cyclic nucleotide Pycsar defense signals such as cCMP and cUMP.</text>
</comment>
<comment type="catalytic activity">
    <reaction evidence="3">
        <text>3',5'-cyclic UMP + H2O = UMP + H(+)</text>
        <dbReference type="Rhea" id="RHEA:70575"/>
        <dbReference type="ChEBI" id="CHEBI:15377"/>
        <dbReference type="ChEBI" id="CHEBI:15378"/>
        <dbReference type="ChEBI" id="CHEBI:57865"/>
        <dbReference type="ChEBI" id="CHEBI:184387"/>
    </reaction>
    <physiologicalReaction direction="left-to-right" evidence="3">
        <dbReference type="Rhea" id="RHEA:70576"/>
    </physiologicalReaction>
</comment>
<dbReference type="InterPro" id="IPR036866">
    <property type="entry name" value="RibonucZ/Hydroxyglut_hydro"/>
</dbReference>
<feature type="domain" description="Metallo-beta-lactamase" evidence="4">
    <location>
        <begin position="17"/>
        <end position="215"/>
    </location>
</feature>
<proteinExistence type="predicted"/>
<evidence type="ECO:0000256" key="1">
    <source>
        <dbReference type="ARBA" id="ARBA00034221"/>
    </source>
</evidence>
<name>A0A2R5ER17_9BACL</name>
<comment type="catalytic activity">
    <reaction evidence="1">
        <text>3',5'-cyclic CMP + H2O = CMP + H(+)</text>
        <dbReference type="Rhea" id="RHEA:72675"/>
        <dbReference type="ChEBI" id="CHEBI:15377"/>
        <dbReference type="ChEBI" id="CHEBI:15378"/>
        <dbReference type="ChEBI" id="CHEBI:58003"/>
        <dbReference type="ChEBI" id="CHEBI:60377"/>
    </reaction>
    <physiologicalReaction direction="left-to-right" evidence="1">
        <dbReference type="Rhea" id="RHEA:72676"/>
    </physiologicalReaction>
</comment>